<dbReference type="InterPro" id="IPR000468">
    <property type="entry name" value="Barstar"/>
</dbReference>
<evidence type="ECO:0000259" key="2">
    <source>
        <dbReference type="Pfam" id="PF01337"/>
    </source>
</evidence>
<organism evidence="3 4">
    <name type="scientific">Microlunatus spumicola</name>
    <dbReference type="NCBI Taxonomy" id="81499"/>
    <lineage>
        <taxon>Bacteria</taxon>
        <taxon>Bacillati</taxon>
        <taxon>Actinomycetota</taxon>
        <taxon>Actinomycetes</taxon>
        <taxon>Propionibacteriales</taxon>
        <taxon>Propionibacteriaceae</taxon>
        <taxon>Microlunatus</taxon>
    </lineage>
</organism>
<dbReference type="Proteomes" id="UP001500767">
    <property type="component" value="Unassembled WGS sequence"/>
</dbReference>
<accession>A0ABP6XLU1</accession>
<proteinExistence type="inferred from homology"/>
<gene>
    <name evidence="3" type="ORF">GCM10022197_26910</name>
</gene>
<dbReference type="InterPro" id="IPR035905">
    <property type="entry name" value="Barstar-like_sf"/>
</dbReference>
<comment type="caution">
    <text evidence="3">The sequence shown here is derived from an EMBL/GenBank/DDBJ whole genome shotgun (WGS) entry which is preliminary data.</text>
</comment>
<name>A0ABP6XLU1_9ACTN</name>
<dbReference type="EMBL" id="BAAAYR010000004">
    <property type="protein sequence ID" value="GAA3569231.1"/>
    <property type="molecule type" value="Genomic_DNA"/>
</dbReference>
<sequence length="178" mass="20066">MAAFDVGDDLDQDLAYRLIRDSFVSLFWRRRVLQDALANLRGQDYEIVEIDASGRPSTLELLDRFSTALSFPAYFGRNLNALNDCLGDVAEGQYGSDLRRTGLVLVLHHFDDFVGDDPRDAQVVLDIVADQCRLGALIGHRMMCLVQTDDTRHDLAPVGRSRLAWNPAEWLWSQRGLA</sequence>
<dbReference type="RefSeq" id="WP_204913166.1">
    <property type="nucleotide sequence ID" value="NZ_BAAAYR010000004.1"/>
</dbReference>
<keyword evidence="4" id="KW-1185">Reference proteome</keyword>
<evidence type="ECO:0000313" key="3">
    <source>
        <dbReference type="EMBL" id="GAA3569231.1"/>
    </source>
</evidence>
<evidence type="ECO:0000313" key="4">
    <source>
        <dbReference type="Proteomes" id="UP001500767"/>
    </source>
</evidence>
<comment type="similarity">
    <text evidence="1">Belongs to the barstar family.</text>
</comment>
<feature type="domain" description="Barstar (barnase inhibitor)" evidence="2">
    <location>
        <begin position="46"/>
        <end position="136"/>
    </location>
</feature>
<protein>
    <recommendedName>
        <fullName evidence="2">Barstar (barnase inhibitor) domain-containing protein</fullName>
    </recommendedName>
</protein>
<dbReference type="SUPFAM" id="SSF52038">
    <property type="entry name" value="Barstar-related"/>
    <property type="match status" value="1"/>
</dbReference>
<dbReference type="Pfam" id="PF01337">
    <property type="entry name" value="Barstar"/>
    <property type="match status" value="1"/>
</dbReference>
<reference evidence="4" key="1">
    <citation type="journal article" date="2019" name="Int. J. Syst. Evol. Microbiol.">
        <title>The Global Catalogue of Microorganisms (GCM) 10K type strain sequencing project: providing services to taxonomists for standard genome sequencing and annotation.</title>
        <authorList>
            <consortium name="The Broad Institute Genomics Platform"/>
            <consortium name="The Broad Institute Genome Sequencing Center for Infectious Disease"/>
            <person name="Wu L."/>
            <person name="Ma J."/>
        </authorList>
    </citation>
    <scope>NUCLEOTIDE SEQUENCE [LARGE SCALE GENOMIC DNA]</scope>
    <source>
        <strain evidence="4">JCM 16540</strain>
    </source>
</reference>
<dbReference type="Gene3D" id="3.30.370.10">
    <property type="entry name" value="Barstar-like"/>
    <property type="match status" value="1"/>
</dbReference>
<evidence type="ECO:0000256" key="1">
    <source>
        <dbReference type="ARBA" id="ARBA00006845"/>
    </source>
</evidence>